<evidence type="ECO:0000313" key="5">
    <source>
        <dbReference type="Proteomes" id="UP001187192"/>
    </source>
</evidence>
<proteinExistence type="inferred from homology"/>
<keyword evidence="2" id="KW-0808">Transferase</keyword>
<keyword evidence="3" id="KW-0012">Acyltransferase</keyword>
<protein>
    <submittedName>
        <fullName evidence="4">Uncharacterized protein</fullName>
    </submittedName>
</protein>
<evidence type="ECO:0000256" key="1">
    <source>
        <dbReference type="ARBA" id="ARBA00009861"/>
    </source>
</evidence>
<dbReference type="GO" id="GO:0016746">
    <property type="term" value="F:acyltransferase activity"/>
    <property type="evidence" value="ECO:0007669"/>
    <property type="project" value="UniProtKB-KW"/>
</dbReference>
<name>A0AA88EJH8_FICCA</name>
<organism evidence="4 5">
    <name type="scientific">Ficus carica</name>
    <name type="common">Common fig</name>
    <dbReference type="NCBI Taxonomy" id="3494"/>
    <lineage>
        <taxon>Eukaryota</taxon>
        <taxon>Viridiplantae</taxon>
        <taxon>Streptophyta</taxon>
        <taxon>Embryophyta</taxon>
        <taxon>Tracheophyta</taxon>
        <taxon>Spermatophyta</taxon>
        <taxon>Magnoliopsida</taxon>
        <taxon>eudicotyledons</taxon>
        <taxon>Gunneridae</taxon>
        <taxon>Pentapetalae</taxon>
        <taxon>rosids</taxon>
        <taxon>fabids</taxon>
        <taxon>Rosales</taxon>
        <taxon>Moraceae</taxon>
        <taxon>Ficeae</taxon>
        <taxon>Ficus</taxon>
    </lineage>
</organism>
<dbReference type="EMBL" id="BTGU01015422">
    <property type="protein sequence ID" value="GMN72136.1"/>
    <property type="molecule type" value="Genomic_DNA"/>
</dbReference>
<evidence type="ECO:0000256" key="2">
    <source>
        <dbReference type="ARBA" id="ARBA00022679"/>
    </source>
</evidence>
<keyword evidence="5" id="KW-1185">Reference proteome</keyword>
<dbReference type="PANTHER" id="PTHR31623:SF20">
    <property type="entry name" value="VINORINE SYNTHASE-LIKE"/>
    <property type="match status" value="1"/>
</dbReference>
<dbReference type="Pfam" id="PF02458">
    <property type="entry name" value="Transferase"/>
    <property type="match status" value="1"/>
</dbReference>
<feature type="non-terminal residue" evidence="4">
    <location>
        <position position="396"/>
    </location>
</feature>
<accession>A0AA88EJH8</accession>
<dbReference type="Gene3D" id="3.30.559.10">
    <property type="entry name" value="Chloramphenicol acetyltransferase-like domain"/>
    <property type="match status" value="2"/>
</dbReference>
<dbReference type="InterPro" id="IPR023213">
    <property type="entry name" value="CAT-like_dom_sf"/>
</dbReference>
<evidence type="ECO:0000313" key="4">
    <source>
        <dbReference type="EMBL" id="GMN72136.1"/>
    </source>
</evidence>
<reference evidence="4" key="1">
    <citation type="submission" date="2023-07" db="EMBL/GenBank/DDBJ databases">
        <title>draft genome sequence of fig (Ficus carica).</title>
        <authorList>
            <person name="Takahashi T."/>
            <person name="Nishimura K."/>
        </authorList>
    </citation>
    <scope>NUCLEOTIDE SEQUENCE</scope>
</reference>
<dbReference type="AlphaFoldDB" id="A0AA88EJH8"/>
<comment type="similarity">
    <text evidence="1">Belongs to the plant acyltransferase family.</text>
</comment>
<sequence length="396" mass="44513">MEVSIISRETLKPSSLPLDHHLKSHKLCLFDQITPFTYASVIVFYRIADPDFDVPQTLAQLKKSVSETLTLFYPFSGRTKDNLYVDEFDAGVVYVEANVSCTLAEYFMLRQNELLDQFVPFPPFRNETDDSKPQIGFQVNVFACGGIAISTSLSHKVADGGTLSHFLMSWATAFRGAPHKIIKPNLSDAPIVFPPRENFPQKYKTLMYQLWFKKGNFITRRFVFNADAVATLREMAKSEEVPKPTRNEAVTCFVWKHMAAASKEVSGSARASIVAHATNMRPRVKSRVLNTAIGNLFWWARAASDRAADADLQELVVTLRESLVNFSNEYLESLESEVGFAAVSEFFNQMEEILSLEPENAPDIYGFSNWGGFFNEVNFGWGKPIWVGAHGKVGSE</sequence>
<comment type="caution">
    <text evidence="4">The sequence shown here is derived from an EMBL/GenBank/DDBJ whole genome shotgun (WGS) entry which is preliminary data.</text>
</comment>
<gene>
    <name evidence="4" type="ORF">TIFTF001_054687</name>
</gene>
<evidence type="ECO:0000256" key="3">
    <source>
        <dbReference type="ARBA" id="ARBA00023315"/>
    </source>
</evidence>
<dbReference type="Proteomes" id="UP001187192">
    <property type="component" value="Unassembled WGS sequence"/>
</dbReference>
<dbReference type="PANTHER" id="PTHR31623">
    <property type="entry name" value="F21J9.9"/>
    <property type="match status" value="1"/>
</dbReference>